<organism evidence="2">
    <name type="scientific">marine sediment metagenome</name>
    <dbReference type="NCBI Taxonomy" id="412755"/>
    <lineage>
        <taxon>unclassified sequences</taxon>
        <taxon>metagenomes</taxon>
        <taxon>ecological metagenomes</taxon>
    </lineage>
</organism>
<sequence length="54" mass="6116">TFTRQDAERLARIETKLDSVLKVKEQTIKNTTAIKYIKWVIGSIVVIVLGLLTT</sequence>
<accession>A0A0F9GX31</accession>
<keyword evidence="1" id="KW-0472">Membrane</keyword>
<keyword evidence="1" id="KW-0812">Transmembrane</keyword>
<comment type="caution">
    <text evidence="2">The sequence shown here is derived from an EMBL/GenBank/DDBJ whole genome shotgun (WGS) entry which is preliminary data.</text>
</comment>
<protein>
    <submittedName>
        <fullName evidence="2">Uncharacterized protein</fullName>
    </submittedName>
</protein>
<reference evidence="2" key="1">
    <citation type="journal article" date="2015" name="Nature">
        <title>Complex archaea that bridge the gap between prokaryotes and eukaryotes.</title>
        <authorList>
            <person name="Spang A."/>
            <person name="Saw J.H."/>
            <person name="Jorgensen S.L."/>
            <person name="Zaremba-Niedzwiedzka K."/>
            <person name="Martijn J."/>
            <person name="Lind A.E."/>
            <person name="van Eijk R."/>
            <person name="Schleper C."/>
            <person name="Guy L."/>
            <person name="Ettema T.J."/>
        </authorList>
    </citation>
    <scope>NUCLEOTIDE SEQUENCE</scope>
</reference>
<evidence type="ECO:0000256" key="1">
    <source>
        <dbReference type="SAM" id="Phobius"/>
    </source>
</evidence>
<gene>
    <name evidence="2" type="ORF">LCGC14_2070180</name>
</gene>
<proteinExistence type="predicted"/>
<dbReference type="AlphaFoldDB" id="A0A0F9GX31"/>
<dbReference type="EMBL" id="LAZR01024818">
    <property type="protein sequence ID" value="KKL73915.1"/>
    <property type="molecule type" value="Genomic_DNA"/>
</dbReference>
<keyword evidence="1" id="KW-1133">Transmembrane helix</keyword>
<feature type="non-terminal residue" evidence="2">
    <location>
        <position position="1"/>
    </location>
</feature>
<feature type="transmembrane region" description="Helical" evidence="1">
    <location>
        <begin position="36"/>
        <end position="53"/>
    </location>
</feature>
<name>A0A0F9GX31_9ZZZZ</name>
<evidence type="ECO:0000313" key="2">
    <source>
        <dbReference type="EMBL" id="KKL73915.1"/>
    </source>
</evidence>